<organism evidence="4 5">
    <name type="scientific">Mycolicibacterium phocaicum</name>
    <dbReference type="NCBI Taxonomy" id="319706"/>
    <lineage>
        <taxon>Bacteria</taxon>
        <taxon>Bacillati</taxon>
        <taxon>Actinomycetota</taxon>
        <taxon>Actinomycetes</taxon>
        <taxon>Mycobacteriales</taxon>
        <taxon>Mycobacteriaceae</taxon>
        <taxon>Mycolicibacterium</taxon>
    </lineage>
</organism>
<evidence type="ECO:0000256" key="1">
    <source>
        <dbReference type="ARBA" id="ARBA00023015"/>
    </source>
</evidence>
<evidence type="ECO:0000256" key="3">
    <source>
        <dbReference type="ARBA" id="ARBA00023163"/>
    </source>
</evidence>
<dbReference type="SMART" id="SM00345">
    <property type="entry name" value="HTH_GNTR"/>
    <property type="match status" value="1"/>
</dbReference>
<keyword evidence="2" id="KW-0238">DNA-binding</keyword>
<evidence type="ECO:0000256" key="2">
    <source>
        <dbReference type="ARBA" id="ARBA00023125"/>
    </source>
</evidence>
<dbReference type="EMBL" id="POTM01000052">
    <property type="protein sequence ID" value="TLH63917.1"/>
    <property type="molecule type" value="Genomic_DNA"/>
</dbReference>
<dbReference type="InterPro" id="IPR036388">
    <property type="entry name" value="WH-like_DNA-bd_sf"/>
</dbReference>
<dbReference type="Proteomes" id="UP000309984">
    <property type="component" value="Unassembled WGS sequence"/>
</dbReference>
<dbReference type="PANTHER" id="PTHR43537">
    <property type="entry name" value="TRANSCRIPTIONAL REGULATOR, GNTR FAMILY"/>
    <property type="match status" value="1"/>
</dbReference>
<name>A0A7I7ZVM1_9MYCO</name>
<dbReference type="CDD" id="cd07377">
    <property type="entry name" value="WHTH_GntR"/>
    <property type="match status" value="1"/>
</dbReference>
<reference evidence="4 5" key="1">
    <citation type="submission" date="2018-01" db="EMBL/GenBank/DDBJ databases">
        <title>Comparative genomics of Mycobacterium mucogenicum and Mycobacterium neoaurum clade members emphasizing tRNA and non-coding RNA.</title>
        <authorList>
            <person name="Behra P.R.K."/>
            <person name="Pettersson B.M.F."/>
            <person name="Das S."/>
            <person name="Dasgupta S."/>
            <person name="Kirsebom L.A."/>
        </authorList>
    </citation>
    <scope>NUCLEOTIDE SEQUENCE [LARGE SCALE GENOMIC DNA]</scope>
    <source>
        <strain evidence="4 5">DSM 45104</strain>
    </source>
</reference>
<keyword evidence="5" id="KW-1185">Reference proteome</keyword>
<dbReference type="InterPro" id="IPR036390">
    <property type="entry name" value="WH_DNA-bd_sf"/>
</dbReference>
<evidence type="ECO:0000313" key="5">
    <source>
        <dbReference type="Proteomes" id="UP000309984"/>
    </source>
</evidence>
<keyword evidence="3" id="KW-0804">Transcription</keyword>
<dbReference type="InterPro" id="IPR000524">
    <property type="entry name" value="Tscrpt_reg_HTH_GntR"/>
</dbReference>
<protein>
    <submittedName>
        <fullName evidence="4">GntR family transcriptional regulator</fullName>
    </submittedName>
</protein>
<dbReference type="InterPro" id="IPR011711">
    <property type="entry name" value="GntR_C"/>
</dbReference>
<keyword evidence="1" id="KW-0805">Transcription regulation</keyword>
<dbReference type="Pfam" id="PF00392">
    <property type="entry name" value="GntR"/>
    <property type="match status" value="1"/>
</dbReference>
<accession>A0A7I7ZVM1</accession>
<evidence type="ECO:0000313" key="4">
    <source>
        <dbReference type="EMBL" id="TLH63917.1"/>
    </source>
</evidence>
<dbReference type="Pfam" id="PF07729">
    <property type="entry name" value="FCD"/>
    <property type="match status" value="1"/>
</dbReference>
<dbReference type="SMART" id="SM00895">
    <property type="entry name" value="FCD"/>
    <property type="match status" value="1"/>
</dbReference>
<dbReference type="SUPFAM" id="SSF48008">
    <property type="entry name" value="GntR ligand-binding domain-like"/>
    <property type="match status" value="1"/>
</dbReference>
<comment type="caution">
    <text evidence="4">The sequence shown here is derived from an EMBL/GenBank/DDBJ whole genome shotgun (WGS) entry which is preliminary data.</text>
</comment>
<dbReference type="Gene3D" id="1.20.120.530">
    <property type="entry name" value="GntR ligand-binding domain-like"/>
    <property type="match status" value="1"/>
</dbReference>
<dbReference type="AlphaFoldDB" id="A0A7I7ZVM1"/>
<dbReference type="GO" id="GO:0003677">
    <property type="term" value="F:DNA binding"/>
    <property type="evidence" value="ECO:0007669"/>
    <property type="project" value="UniProtKB-KW"/>
</dbReference>
<dbReference type="PANTHER" id="PTHR43537:SF47">
    <property type="entry name" value="REGULATORY PROTEIN GNTR HTH"/>
    <property type="match status" value="1"/>
</dbReference>
<dbReference type="PRINTS" id="PR00035">
    <property type="entry name" value="HTHGNTR"/>
</dbReference>
<dbReference type="PROSITE" id="PS50949">
    <property type="entry name" value="HTH_GNTR"/>
    <property type="match status" value="1"/>
</dbReference>
<gene>
    <name evidence="4" type="ORF">C1S79_22560</name>
</gene>
<dbReference type="Gene3D" id="1.10.10.10">
    <property type="entry name" value="Winged helix-like DNA-binding domain superfamily/Winged helix DNA-binding domain"/>
    <property type="match status" value="1"/>
</dbReference>
<sequence>MALNTARRTGLVEQVIEQLRGSVSDGEWPVGHRIPNETDLVEALGVGRNTVREAVRALAHAGLFEVRQGDGTYVRATSEVSGALRRLCSDELRDVLQVRRGLEVEGARLAAAHRTDDDIVTLRRLLDGRDDEQRAGHHDEFVHADTEFHCAVMRASGNAMLIDLYLGLIEVITASVSVMNETPVETEFEDHHRLLDHIVAGDPDGAAAAAAELFDRLLAGLRSTREPGVPTTREQT</sequence>
<dbReference type="SUPFAM" id="SSF46785">
    <property type="entry name" value="Winged helix' DNA-binding domain"/>
    <property type="match status" value="1"/>
</dbReference>
<dbReference type="GO" id="GO:0003700">
    <property type="term" value="F:DNA-binding transcription factor activity"/>
    <property type="evidence" value="ECO:0007669"/>
    <property type="project" value="InterPro"/>
</dbReference>
<dbReference type="InterPro" id="IPR008920">
    <property type="entry name" value="TF_FadR/GntR_C"/>
</dbReference>
<proteinExistence type="predicted"/>
<dbReference type="RefSeq" id="WP_138250568.1">
    <property type="nucleotide sequence ID" value="NZ_AP022616.1"/>
</dbReference>